<keyword evidence="2" id="KW-0378">Hydrolase</keyword>
<dbReference type="RefSeq" id="WP_138696079.1">
    <property type="nucleotide sequence ID" value="NZ_JBHSAZ010000026.1"/>
</dbReference>
<dbReference type="EC" id="3.8.1.5" evidence="2"/>
<protein>
    <submittedName>
        <fullName evidence="2">Haloalkane dehalogenase</fullName>
        <ecNumber evidence="2">3.8.1.5</ecNumber>
    </submittedName>
</protein>
<dbReference type="OrthoDB" id="5431692at2"/>
<dbReference type="GO" id="GO:0046464">
    <property type="term" value="P:acylglycerol catabolic process"/>
    <property type="evidence" value="ECO:0007669"/>
    <property type="project" value="TreeGrafter"/>
</dbReference>
<dbReference type="PRINTS" id="PR00111">
    <property type="entry name" value="ABHYDROLASE"/>
</dbReference>
<dbReference type="GO" id="GO:0047372">
    <property type="term" value="F:monoacylglycerol lipase activity"/>
    <property type="evidence" value="ECO:0007669"/>
    <property type="project" value="TreeGrafter"/>
</dbReference>
<dbReference type="Gene3D" id="3.40.50.1820">
    <property type="entry name" value="alpha/beta hydrolase"/>
    <property type="match status" value="1"/>
</dbReference>
<evidence type="ECO:0000259" key="1">
    <source>
        <dbReference type="Pfam" id="PF00561"/>
    </source>
</evidence>
<sequence length="297" mass="32003">MPEIDVLDSTMYYEETMDYEGSTASGGSGDGVTFVFLHGNPASSRLWRNVLPGVAAPGRRLLAPDLIGMGRSGKPDSPYRLGDHARYLDAWFDALGLADVVLVGHDWGGVLAFDQAARHPGRVRGVAFLETFVRTLSWAEMGEGPRARSELIRGPEGEALVLEQNFLVETAFTGGVLTALSEEEKAPYLAPYPTRESRRPLLTWARSIPIDGEPADVAETVEQSGKWLASSDDVPKLLLTFDSAPTLMIGAELAAWCGENIAALEVEHCGPAGHHAPEDRPEEIAAAISSWAARHGN</sequence>
<dbReference type="InterPro" id="IPR029058">
    <property type="entry name" value="AB_hydrolase_fold"/>
</dbReference>
<dbReference type="GO" id="GO:0016020">
    <property type="term" value="C:membrane"/>
    <property type="evidence" value="ECO:0007669"/>
    <property type="project" value="TreeGrafter"/>
</dbReference>
<proteinExistence type="predicted"/>
<dbReference type="PRINTS" id="PR00412">
    <property type="entry name" value="EPOXHYDRLASE"/>
</dbReference>
<dbReference type="InterPro" id="IPR000639">
    <property type="entry name" value="Epox_hydrolase-like"/>
</dbReference>
<evidence type="ECO:0000313" key="2">
    <source>
        <dbReference type="EMBL" id="TMR25250.1"/>
    </source>
</evidence>
<dbReference type="PANTHER" id="PTHR43798:SF33">
    <property type="entry name" value="HYDROLASE, PUTATIVE (AFU_ORTHOLOGUE AFUA_2G14860)-RELATED"/>
    <property type="match status" value="1"/>
</dbReference>
<dbReference type="InterPro" id="IPR050266">
    <property type="entry name" value="AB_hydrolase_sf"/>
</dbReference>
<evidence type="ECO:0000313" key="3">
    <source>
        <dbReference type="Proteomes" id="UP000306628"/>
    </source>
</evidence>
<dbReference type="InterPro" id="IPR000073">
    <property type="entry name" value="AB_hydrolase_1"/>
</dbReference>
<dbReference type="NCBIfam" id="NF002938">
    <property type="entry name" value="PRK03592.1"/>
    <property type="match status" value="1"/>
</dbReference>
<accession>A0A5S4GGE1</accession>
<feature type="domain" description="AB hydrolase-1" evidence="1">
    <location>
        <begin position="33"/>
        <end position="141"/>
    </location>
</feature>
<organism evidence="2 3">
    <name type="scientific">Nonomuraea zeae</name>
    <dbReference type="NCBI Taxonomy" id="1642303"/>
    <lineage>
        <taxon>Bacteria</taxon>
        <taxon>Bacillati</taxon>
        <taxon>Actinomycetota</taxon>
        <taxon>Actinomycetes</taxon>
        <taxon>Streptosporangiales</taxon>
        <taxon>Streptosporangiaceae</taxon>
        <taxon>Nonomuraea</taxon>
    </lineage>
</organism>
<comment type="caution">
    <text evidence="2">The sequence shown here is derived from an EMBL/GenBank/DDBJ whole genome shotgun (WGS) entry which is preliminary data.</text>
</comment>
<dbReference type="AlphaFoldDB" id="A0A5S4GGE1"/>
<gene>
    <name evidence="2" type="ORF">ETD85_45555</name>
</gene>
<dbReference type="SUPFAM" id="SSF53474">
    <property type="entry name" value="alpha/beta-Hydrolases"/>
    <property type="match status" value="1"/>
</dbReference>
<dbReference type="Proteomes" id="UP000306628">
    <property type="component" value="Unassembled WGS sequence"/>
</dbReference>
<dbReference type="GO" id="GO:0018786">
    <property type="term" value="F:haloalkane dehalogenase activity"/>
    <property type="evidence" value="ECO:0007669"/>
    <property type="project" value="UniProtKB-EC"/>
</dbReference>
<keyword evidence="3" id="KW-1185">Reference proteome</keyword>
<dbReference type="Pfam" id="PF00561">
    <property type="entry name" value="Abhydrolase_1"/>
    <property type="match status" value="1"/>
</dbReference>
<name>A0A5S4GGE1_9ACTN</name>
<reference evidence="2 3" key="1">
    <citation type="submission" date="2019-05" db="EMBL/GenBank/DDBJ databases">
        <title>Draft genome sequence of Nonomuraea zeae DSM 100528.</title>
        <authorList>
            <person name="Saricaoglu S."/>
            <person name="Isik K."/>
        </authorList>
    </citation>
    <scope>NUCLEOTIDE SEQUENCE [LARGE SCALE GENOMIC DNA]</scope>
    <source>
        <strain evidence="2 3">DSM 100528</strain>
    </source>
</reference>
<dbReference type="PANTHER" id="PTHR43798">
    <property type="entry name" value="MONOACYLGLYCEROL LIPASE"/>
    <property type="match status" value="1"/>
</dbReference>
<dbReference type="EMBL" id="VCKX01000229">
    <property type="protein sequence ID" value="TMR25250.1"/>
    <property type="molecule type" value="Genomic_DNA"/>
</dbReference>